<evidence type="ECO:0000313" key="8">
    <source>
        <dbReference type="EMBL" id="CAD6192979.1"/>
    </source>
</evidence>
<dbReference type="PANTHER" id="PTHR11909">
    <property type="entry name" value="CASEIN KINASE-RELATED"/>
    <property type="match status" value="1"/>
</dbReference>
<dbReference type="Proteomes" id="UP000835052">
    <property type="component" value="Unassembled WGS sequence"/>
</dbReference>
<dbReference type="AlphaFoldDB" id="A0A8S1HA45"/>
<keyword evidence="1" id="KW-0723">Serine/threonine-protein kinase</keyword>
<dbReference type="PROSITE" id="PS50011">
    <property type="entry name" value="PROTEIN_KINASE_DOM"/>
    <property type="match status" value="1"/>
</dbReference>
<sequence>MEEIKFLTEGKIVAGRWKIIKKLGEGGMGAVFKVEDKRRKNFMAAMKVESDISDGGVLKLEVHVLKELAPLKNVVRLIDSGQRDKYCFMVMTMLGVDLMHLKRLAGKPFSQSTILRIAMATLYAIKQIHEAGFTHRDIKPGNCVSGLVGGDMRCFYLIDYGMVRAFIQTDKHGTNSLRKPREGDQLFRGTPRYCSLNTHYRKEQGRVDDLWSWLFMLVELHVGLPWRRLTDEREILKVKESTKTEDLFRKCPNEFRNLYDYLNTLKFASRPDYFGMWSECFAGLKRAKGSFLDKFEWEPEAPPPDVQTALSISEKDLTEFKPTKRTVMGKKLYPYASAANFKENILKM</sequence>
<evidence type="ECO:0000313" key="9">
    <source>
        <dbReference type="Proteomes" id="UP000835052"/>
    </source>
</evidence>
<dbReference type="GO" id="GO:0004674">
    <property type="term" value="F:protein serine/threonine kinase activity"/>
    <property type="evidence" value="ECO:0007669"/>
    <property type="project" value="UniProtKB-KW"/>
</dbReference>
<evidence type="ECO:0000256" key="5">
    <source>
        <dbReference type="ARBA" id="ARBA00022840"/>
    </source>
</evidence>
<reference evidence="8" key="1">
    <citation type="submission" date="2020-10" db="EMBL/GenBank/DDBJ databases">
        <authorList>
            <person name="Kikuchi T."/>
        </authorList>
    </citation>
    <scope>NUCLEOTIDE SEQUENCE</scope>
    <source>
        <strain evidence="8">NKZ352</strain>
    </source>
</reference>
<keyword evidence="9" id="KW-1185">Reference proteome</keyword>
<dbReference type="InterPro" id="IPR011009">
    <property type="entry name" value="Kinase-like_dom_sf"/>
</dbReference>
<dbReference type="CDD" id="cd14017">
    <property type="entry name" value="STKc_TTBK"/>
    <property type="match status" value="1"/>
</dbReference>
<dbReference type="Pfam" id="PF00069">
    <property type="entry name" value="Pkinase"/>
    <property type="match status" value="1"/>
</dbReference>
<feature type="domain" description="Protein kinase" evidence="7">
    <location>
        <begin position="17"/>
        <end position="292"/>
    </location>
</feature>
<dbReference type="GO" id="GO:0005524">
    <property type="term" value="F:ATP binding"/>
    <property type="evidence" value="ECO:0007669"/>
    <property type="project" value="UniProtKB-UniRule"/>
</dbReference>
<gene>
    <name evidence="8" type="ORF">CAUJ_LOCUS8898</name>
</gene>
<accession>A0A8S1HA45</accession>
<dbReference type="FunFam" id="1.10.510.10:FF:001002">
    <property type="entry name" value="Protein CBG10779"/>
    <property type="match status" value="1"/>
</dbReference>
<evidence type="ECO:0000256" key="3">
    <source>
        <dbReference type="ARBA" id="ARBA00022741"/>
    </source>
</evidence>
<evidence type="ECO:0000256" key="1">
    <source>
        <dbReference type="ARBA" id="ARBA00022527"/>
    </source>
</evidence>
<protein>
    <recommendedName>
        <fullName evidence="7">Protein kinase domain-containing protein</fullName>
    </recommendedName>
</protein>
<feature type="binding site" evidence="6">
    <location>
        <position position="47"/>
    </location>
    <ligand>
        <name>ATP</name>
        <dbReference type="ChEBI" id="CHEBI:30616"/>
    </ligand>
</feature>
<dbReference type="EMBL" id="CAJGYM010000031">
    <property type="protein sequence ID" value="CAD6192979.1"/>
    <property type="molecule type" value="Genomic_DNA"/>
</dbReference>
<evidence type="ECO:0000259" key="7">
    <source>
        <dbReference type="PROSITE" id="PS50011"/>
    </source>
</evidence>
<dbReference type="Gene3D" id="1.10.510.10">
    <property type="entry name" value="Transferase(Phosphotransferase) domain 1"/>
    <property type="match status" value="1"/>
</dbReference>
<organism evidence="8 9">
    <name type="scientific">Caenorhabditis auriculariae</name>
    <dbReference type="NCBI Taxonomy" id="2777116"/>
    <lineage>
        <taxon>Eukaryota</taxon>
        <taxon>Metazoa</taxon>
        <taxon>Ecdysozoa</taxon>
        <taxon>Nematoda</taxon>
        <taxon>Chromadorea</taxon>
        <taxon>Rhabditida</taxon>
        <taxon>Rhabditina</taxon>
        <taxon>Rhabditomorpha</taxon>
        <taxon>Rhabditoidea</taxon>
        <taxon>Rhabditidae</taxon>
        <taxon>Peloderinae</taxon>
        <taxon>Caenorhabditis</taxon>
    </lineage>
</organism>
<name>A0A8S1HA45_9PELO</name>
<evidence type="ECO:0000256" key="2">
    <source>
        <dbReference type="ARBA" id="ARBA00022679"/>
    </source>
</evidence>
<dbReference type="InterPro" id="IPR050235">
    <property type="entry name" value="CK1_Ser-Thr_kinase"/>
</dbReference>
<comment type="caution">
    <text evidence="8">The sequence shown here is derived from an EMBL/GenBank/DDBJ whole genome shotgun (WGS) entry which is preliminary data.</text>
</comment>
<proteinExistence type="predicted"/>
<keyword evidence="2" id="KW-0808">Transferase</keyword>
<keyword evidence="3 6" id="KW-0547">Nucleotide-binding</keyword>
<keyword evidence="4" id="KW-0418">Kinase</keyword>
<evidence type="ECO:0000256" key="4">
    <source>
        <dbReference type="ARBA" id="ARBA00022777"/>
    </source>
</evidence>
<dbReference type="InterPro" id="IPR000719">
    <property type="entry name" value="Prot_kinase_dom"/>
</dbReference>
<dbReference type="SUPFAM" id="SSF56112">
    <property type="entry name" value="Protein kinase-like (PK-like)"/>
    <property type="match status" value="1"/>
</dbReference>
<keyword evidence="5 6" id="KW-0067">ATP-binding</keyword>
<dbReference type="SMART" id="SM00220">
    <property type="entry name" value="S_TKc"/>
    <property type="match status" value="1"/>
</dbReference>
<dbReference type="InterPro" id="IPR017441">
    <property type="entry name" value="Protein_kinase_ATP_BS"/>
</dbReference>
<dbReference type="PROSITE" id="PS00107">
    <property type="entry name" value="PROTEIN_KINASE_ATP"/>
    <property type="match status" value="1"/>
</dbReference>
<dbReference type="OrthoDB" id="5979581at2759"/>
<evidence type="ECO:0000256" key="6">
    <source>
        <dbReference type="PROSITE-ProRule" id="PRU10141"/>
    </source>
</evidence>
<dbReference type="InterPro" id="IPR047916">
    <property type="entry name" value="TTBK_Asator-like_STKc"/>
</dbReference>